<accession>R7VGT4</accession>
<reference evidence="2" key="3">
    <citation type="submission" date="2015-06" db="UniProtKB">
        <authorList>
            <consortium name="EnsemblMetazoa"/>
        </authorList>
    </citation>
    <scope>IDENTIFICATION</scope>
</reference>
<dbReference type="SUPFAM" id="SSF56672">
    <property type="entry name" value="DNA/RNA polymerases"/>
    <property type="match status" value="1"/>
</dbReference>
<proteinExistence type="predicted"/>
<dbReference type="HOGENOM" id="CLU_2580610_0_0_1"/>
<sequence length="81" mass="9125">YPEAFRNLGKFPGKAKLELKKDAHPVIHAPRRCPGHLKDEIQSTLDDMENMGIISKLPQGQPTEWLSSLAYARKSNGKLRV</sequence>
<feature type="non-terminal residue" evidence="1">
    <location>
        <position position="1"/>
    </location>
</feature>
<evidence type="ECO:0000313" key="2">
    <source>
        <dbReference type="EnsemblMetazoa" id="CapteP29505"/>
    </source>
</evidence>
<name>R7VGT4_CAPTE</name>
<feature type="non-terminal residue" evidence="1">
    <location>
        <position position="81"/>
    </location>
</feature>
<protein>
    <recommendedName>
        <fullName evidence="4">Reverse transcriptase domain-containing protein</fullName>
    </recommendedName>
</protein>
<dbReference type="InterPro" id="IPR043502">
    <property type="entry name" value="DNA/RNA_pol_sf"/>
</dbReference>
<dbReference type="EMBL" id="KB293770">
    <property type="protein sequence ID" value="ELU15521.1"/>
    <property type="molecule type" value="Genomic_DNA"/>
</dbReference>
<dbReference type="EMBL" id="AMQN01018013">
    <property type="status" value="NOT_ANNOTATED_CDS"/>
    <property type="molecule type" value="Genomic_DNA"/>
</dbReference>
<evidence type="ECO:0008006" key="4">
    <source>
        <dbReference type="Google" id="ProtNLM"/>
    </source>
</evidence>
<reference evidence="3" key="1">
    <citation type="submission" date="2012-12" db="EMBL/GenBank/DDBJ databases">
        <authorList>
            <person name="Hellsten U."/>
            <person name="Grimwood J."/>
            <person name="Chapman J.A."/>
            <person name="Shapiro H."/>
            <person name="Aerts A."/>
            <person name="Otillar R.P."/>
            <person name="Terry A.Y."/>
            <person name="Boore J.L."/>
            <person name="Simakov O."/>
            <person name="Marletaz F."/>
            <person name="Cho S.-J."/>
            <person name="Edsinger-Gonzales E."/>
            <person name="Havlak P."/>
            <person name="Kuo D.-H."/>
            <person name="Larsson T."/>
            <person name="Lv J."/>
            <person name="Arendt D."/>
            <person name="Savage R."/>
            <person name="Osoegawa K."/>
            <person name="de Jong P."/>
            <person name="Lindberg D.R."/>
            <person name="Seaver E.C."/>
            <person name="Weisblat D.A."/>
            <person name="Putnam N.H."/>
            <person name="Grigoriev I.V."/>
            <person name="Rokhsar D.S."/>
        </authorList>
    </citation>
    <scope>NUCLEOTIDE SEQUENCE</scope>
    <source>
        <strain evidence="3">I ESC-2004</strain>
    </source>
</reference>
<dbReference type="OrthoDB" id="6776789at2759"/>
<dbReference type="Gene3D" id="3.10.10.10">
    <property type="entry name" value="HIV Type 1 Reverse Transcriptase, subunit A, domain 1"/>
    <property type="match status" value="1"/>
</dbReference>
<evidence type="ECO:0000313" key="3">
    <source>
        <dbReference type="Proteomes" id="UP000014760"/>
    </source>
</evidence>
<dbReference type="OMA" id="MESMNVI"/>
<dbReference type="Proteomes" id="UP000014760">
    <property type="component" value="Unassembled WGS sequence"/>
</dbReference>
<reference evidence="1 3" key="2">
    <citation type="journal article" date="2013" name="Nature">
        <title>Insights into bilaterian evolution from three spiralian genomes.</title>
        <authorList>
            <person name="Simakov O."/>
            <person name="Marletaz F."/>
            <person name="Cho S.J."/>
            <person name="Edsinger-Gonzales E."/>
            <person name="Havlak P."/>
            <person name="Hellsten U."/>
            <person name="Kuo D.H."/>
            <person name="Larsson T."/>
            <person name="Lv J."/>
            <person name="Arendt D."/>
            <person name="Savage R."/>
            <person name="Osoegawa K."/>
            <person name="de Jong P."/>
            <person name="Grimwood J."/>
            <person name="Chapman J.A."/>
            <person name="Shapiro H."/>
            <person name="Aerts A."/>
            <person name="Otillar R.P."/>
            <person name="Terry A.Y."/>
            <person name="Boore J.L."/>
            <person name="Grigoriev I.V."/>
            <person name="Lindberg D.R."/>
            <person name="Seaver E.C."/>
            <person name="Weisblat D.A."/>
            <person name="Putnam N.H."/>
            <person name="Rokhsar D.S."/>
        </authorList>
    </citation>
    <scope>NUCLEOTIDE SEQUENCE</scope>
    <source>
        <strain evidence="1 3">I ESC-2004</strain>
    </source>
</reference>
<dbReference type="EnsemblMetazoa" id="CapteT29505">
    <property type="protein sequence ID" value="CapteP29505"/>
    <property type="gene ID" value="CapteG29505"/>
</dbReference>
<dbReference type="AlphaFoldDB" id="R7VGT4"/>
<keyword evidence="3" id="KW-1185">Reference proteome</keyword>
<organism evidence="1">
    <name type="scientific">Capitella teleta</name>
    <name type="common">Polychaete worm</name>
    <dbReference type="NCBI Taxonomy" id="283909"/>
    <lineage>
        <taxon>Eukaryota</taxon>
        <taxon>Metazoa</taxon>
        <taxon>Spiralia</taxon>
        <taxon>Lophotrochozoa</taxon>
        <taxon>Annelida</taxon>
        <taxon>Polychaeta</taxon>
        <taxon>Sedentaria</taxon>
        <taxon>Scolecida</taxon>
        <taxon>Capitellidae</taxon>
        <taxon>Capitella</taxon>
    </lineage>
</organism>
<evidence type="ECO:0000313" key="1">
    <source>
        <dbReference type="EMBL" id="ELU15521.1"/>
    </source>
</evidence>
<gene>
    <name evidence="1" type="ORF">CAPTEDRAFT_29505</name>
</gene>